<proteinExistence type="predicted"/>
<evidence type="ECO:0000256" key="1">
    <source>
        <dbReference type="SAM" id="Phobius"/>
    </source>
</evidence>
<accession>A0A6G0ZE34</accession>
<evidence type="ECO:0000313" key="3">
    <source>
        <dbReference type="Proteomes" id="UP000478052"/>
    </source>
</evidence>
<dbReference type="Proteomes" id="UP000478052">
    <property type="component" value="Unassembled WGS sequence"/>
</dbReference>
<reference evidence="2 3" key="1">
    <citation type="submission" date="2019-08" db="EMBL/GenBank/DDBJ databases">
        <title>Whole genome of Aphis craccivora.</title>
        <authorList>
            <person name="Voronova N.V."/>
            <person name="Shulinski R.S."/>
            <person name="Bandarenka Y.V."/>
            <person name="Zhorov D.G."/>
            <person name="Warner D."/>
        </authorList>
    </citation>
    <scope>NUCLEOTIDE SEQUENCE [LARGE SCALE GENOMIC DNA]</scope>
    <source>
        <strain evidence="2">180601</strain>
        <tissue evidence="2">Whole Body</tissue>
    </source>
</reference>
<dbReference type="InterPro" id="IPR053164">
    <property type="entry name" value="IS1016-like_transposase"/>
</dbReference>
<dbReference type="OrthoDB" id="10052789at2759"/>
<dbReference type="EMBL" id="VUJU01000667">
    <property type="protein sequence ID" value="KAF0768981.1"/>
    <property type="molecule type" value="Genomic_DNA"/>
</dbReference>
<dbReference type="PANTHER" id="PTHR47163:SF2">
    <property type="entry name" value="SI:DKEY-17M8.2"/>
    <property type="match status" value="1"/>
</dbReference>
<keyword evidence="3" id="KW-1185">Reference proteome</keyword>
<name>A0A6G0ZE34_APHCR</name>
<keyword evidence="1" id="KW-0472">Membrane</keyword>
<dbReference type="PANTHER" id="PTHR47163">
    <property type="entry name" value="DDE_TNP_IS1595 DOMAIN-CONTAINING PROTEIN"/>
    <property type="match status" value="1"/>
</dbReference>
<protein>
    <submittedName>
        <fullName evidence="2">Dual specificity protein phosphatase CDC14B-like</fullName>
    </submittedName>
</protein>
<feature type="transmembrane region" description="Helical" evidence="1">
    <location>
        <begin position="93"/>
        <end position="111"/>
    </location>
</feature>
<keyword evidence="1" id="KW-0812">Transmembrane</keyword>
<dbReference type="AlphaFoldDB" id="A0A6G0ZE34"/>
<evidence type="ECO:0000313" key="2">
    <source>
        <dbReference type="EMBL" id="KAF0768981.1"/>
    </source>
</evidence>
<comment type="caution">
    <text evidence="2">The sequence shown here is derived from an EMBL/GenBank/DDBJ whole genome shotgun (WGS) entry which is preliminary data.</text>
</comment>
<keyword evidence="1" id="KW-1133">Transmembrane helix</keyword>
<sequence>MVPNRSADTLIPIIETTLLPILLSYQIAGRHMQANHKYNFVDPDTGAHTQNIERLWRSTKERNKKHSGIHRRGDLKLRHGAEWYGKRKVSSTYIVIIISSAIVVLFMAGQFTL</sequence>
<gene>
    <name evidence="2" type="ORF">FWK35_00002169</name>
</gene>
<organism evidence="2 3">
    <name type="scientific">Aphis craccivora</name>
    <name type="common">Cowpea aphid</name>
    <dbReference type="NCBI Taxonomy" id="307492"/>
    <lineage>
        <taxon>Eukaryota</taxon>
        <taxon>Metazoa</taxon>
        <taxon>Ecdysozoa</taxon>
        <taxon>Arthropoda</taxon>
        <taxon>Hexapoda</taxon>
        <taxon>Insecta</taxon>
        <taxon>Pterygota</taxon>
        <taxon>Neoptera</taxon>
        <taxon>Paraneoptera</taxon>
        <taxon>Hemiptera</taxon>
        <taxon>Sternorrhyncha</taxon>
        <taxon>Aphidomorpha</taxon>
        <taxon>Aphidoidea</taxon>
        <taxon>Aphididae</taxon>
        <taxon>Aphidini</taxon>
        <taxon>Aphis</taxon>
        <taxon>Aphis</taxon>
    </lineage>
</organism>